<proteinExistence type="predicted"/>
<accession>A0A9W4UJA9</accession>
<keyword evidence="3" id="KW-1185">Reference proteome</keyword>
<organism evidence="2 3">
    <name type="scientific">Periconia digitata</name>
    <dbReference type="NCBI Taxonomy" id="1303443"/>
    <lineage>
        <taxon>Eukaryota</taxon>
        <taxon>Fungi</taxon>
        <taxon>Dikarya</taxon>
        <taxon>Ascomycota</taxon>
        <taxon>Pezizomycotina</taxon>
        <taxon>Dothideomycetes</taxon>
        <taxon>Pleosporomycetidae</taxon>
        <taxon>Pleosporales</taxon>
        <taxon>Massarineae</taxon>
        <taxon>Periconiaceae</taxon>
        <taxon>Periconia</taxon>
    </lineage>
</organism>
<gene>
    <name evidence="2" type="ORF">PDIGIT_LOCUS9009</name>
</gene>
<dbReference type="Proteomes" id="UP001152607">
    <property type="component" value="Unassembled WGS sequence"/>
</dbReference>
<feature type="region of interest" description="Disordered" evidence="1">
    <location>
        <begin position="1"/>
        <end position="28"/>
    </location>
</feature>
<dbReference type="AlphaFoldDB" id="A0A9W4UJA9"/>
<evidence type="ECO:0000313" key="2">
    <source>
        <dbReference type="EMBL" id="CAI6335921.1"/>
    </source>
</evidence>
<comment type="caution">
    <text evidence="2">The sequence shown here is derived from an EMBL/GenBank/DDBJ whole genome shotgun (WGS) entry which is preliminary data.</text>
</comment>
<evidence type="ECO:0000256" key="1">
    <source>
        <dbReference type="SAM" id="MobiDB-lite"/>
    </source>
</evidence>
<evidence type="ECO:0000313" key="3">
    <source>
        <dbReference type="Proteomes" id="UP001152607"/>
    </source>
</evidence>
<reference evidence="2" key="1">
    <citation type="submission" date="2023-01" db="EMBL/GenBank/DDBJ databases">
        <authorList>
            <person name="Van Ghelder C."/>
            <person name="Rancurel C."/>
        </authorList>
    </citation>
    <scope>NUCLEOTIDE SEQUENCE</scope>
    <source>
        <strain evidence="2">CNCM I-4278</strain>
    </source>
</reference>
<name>A0A9W4UJA9_9PLEO</name>
<feature type="compositionally biased region" description="Polar residues" evidence="1">
    <location>
        <begin position="1"/>
        <end position="14"/>
    </location>
</feature>
<dbReference type="EMBL" id="CAOQHR010000006">
    <property type="protein sequence ID" value="CAI6335921.1"/>
    <property type="molecule type" value="Genomic_DNA"/>
</dbReference>
<protein>
    <submittedName>
        <fullName evidence="2">Uncharacterized protein</fullName>
    </submittedName>
</protein>
<sequence>MANLTCTAPINPNDHSSHGAHHGHGSPSTIVTKPSCWADDNAFLPTLAYCINTRCKSVSVVAVERYWKEQVPVDPSVPPE</sequence>
<dbReference type="OrthoDB" id="167398at2759"/>